<feature type="non-terminal residue" evidence="1">
    <location>
        <position position="1"/>
    </location>
</feature>
<organism evidence="1">
    <name type="scientific">Drosophila melanogaster</name>
    <name type="common">Fruit fly</name>
    <dbReference type="NCBI Taxonomy" id="7227"/>
    <lineage>
        <taxon>Eukaryota</taxon>
        <taxon>Metazoa</taxon>
        <taxon>Ecdysozoa</taxon>
        <taxon>Arthropoda</taxon>
        <taxon>Hexapoda</taxon>
        <taxon>Insecta</taxon>
        <taxon>Pterygota</taxon>
        <taxon>Neoptera</taxon>
        <taxon>Endopterygota</taxon>
        <taxon>Diptera</taxon>
        <taxon>Brachycera</taxon>
        <taxon>Muscomorpha</taxon>
        <taxon>Ephydroidea</taxon>
        <taxon>Drosophilidae</taxon>
        <taxon>Drosophila</taxon>
        <taxon>Sophophora</taxon>
    </lineage>
</organism>
<accession>A8E701</accession>
<dbReference type="EMBL" id="BT030943">
    <property type="protein sequence ID" value="ABV82325.1"/>
    <property type="molecule type" value="mRNA"/>
</dbReference>
<evidence type="ECO:0000313" key="1">
    <source>
        <dbReference type="EMBL" id="ABV82325.1"/>
    </source>
</evidence>
<reference evidence="1" key="1">
    <citation type="submission" date="2007-10" db="EMBL/GenBank/DDBJ databases">
        <authorList>
            <person name="Stapleton M."/>
            <person name="Carlson J."/>
            <person name="Frise E."/>
            <person name="Kapadia B."/>
            <person name="Park S."/>
            <person name="Wan K."/>
            <person name="Yu C."/>
            <person name="Celniker S."/>
        </authorList>
    </citation>
    <scope>NUCLEOTIDE SEQUENCE</scope>
</reference>
<name>A8E701_DROME</name>
<sequence>ISAVNAMATHPVGIQISHVQRLMRSKGYIELSMA</sequence>
<dbReference type="AlphaFoldDB" id="A8E701"/>
<protein>
    <submittedName>
        <fullName evidence="1">IP19989p</fullName>
    </submittedName>
</protein>
<proteinExistence type="evidence at transcript level"/>